<evidence type="ECO:0000259" key="2">
    <source>
        <dbReference type="Pfam" id="PF00534"/>
    </source>
</evidence>
<dbReference type="CDD" id="cd03808">
    <property type="entry name" value="GT4_CapM-like"/>
    <property type="match status" value="1"/>
</dbReference>
<dbReference type="InterPro" id="IPR001296">
    <property type="entry name" value="Glyco_trans_1"/>
</dbReference>
<dbReference type="InterPro" id="IPR028098">
    <property type="entry name" value="Glyco_trans_4-like_N"/>
</dbReference>
<dbReference type="Proteomes" id="UP000001420">
    <property type="component" value="Chromosome"/>
</dbReference>
<reference evidence="4 5" key="1">
    <citation type="journal article" date="2003" name="Proc. Natl. Acad. Sci. U.S.A.">
        <title>Genome sequence of the cyanobacterium Prochlorococcus marinus SS120, a nearly minimal oxyphototrophic genome.</title>
        <authorList>
            <person name="Dufresne A."/>
            <person name="Salanoubat M."/>
            <person name="Partensky F."/>
            <person name="Artiguenave F."/>
            <person name="Axmann I.M."/>
            <person name="Barbe V."/>
            <person name="Duprat S."/>
            <person name="Galperin M.Y."/>
            <person name="Koonin E.V."/>
            <person name="Le Gall F."/>
            <person name="Makarova K.S."/>
            <person name="Ostrowski M."/>
            <person name="Oztas S."/>
            <person name="Robert C."/>
            <person name="Rogozin I.B."/>
            <person name="Scanlan D.J."/>
            <person name="Tandeau de Marsac N."/>
            <person name="Weissenbach J."/>
            <person name="Wincker P."/>
            <person name="Wolf Y.I."/>
            <person name="Hess W.R."/>
        </authorList>
    </citation>
    <scope>NUCLEOTIDE SEQUENCE [LARGE SCALE GENOMIC DNA]</scope>
    <source>
        <strain evidence="5">SARG / CCMP1375 / SS120</strain>
    </source>
</reference>
<keyword evidence="5" id="KW-1185">Reference proteome</keyword>
<dbReference type="KEGG" id="pma:Pro_0682"/>
<accession>Q7VCQ8</accession>
<dbReference type="CAZy" id="GT4">
    <property type="family name" value="Glycosyltransferase Family 4"/>
</dbReference>
<dbReference type="STRING" id="167539.Pro_0682"/>
<feature type="domain" description="Glycosyltransferase subfamily 4-like N-terminal" evidence="3">
    <location>
        <begin position="27"/>
        <end position="192"/>
    </location>
</feature>
<dbReference type="eggNOG" id="COG0438">
    <property type="taxonomic scope" value="Bacteria"/>
</dbReference>
<dbReference type="HOGENOM" id="CLU_009583_0_3_3"/>
<dbReference type="Gene3D" id="3.40.50.2000">
    <property type="entry name" value="Glycogen Phosphorylase B"/>
    <property type="match status" value="2"/>
</dbReference>
<dbReference type="Pfam" id="PF13439">
    <property type="entry name" value="Glyco_transf_4"/>
    <property type="match status" value="1"/>
</dbReference>
<sequence>MNRKVKKLFLSKQPSRINLIVTRSDTVGGVHTHILNLIKTLESFNCSVHVITGNSKKALFIKRLDKLSIKYTINPYLVHPISIFNDVLAILWLTIFTIRSPKSILWSHSSKAGIISRIAAFISMTPSIHTVHGWSFVAPKRKLTKTIYLILERILSVITKKFIVVSEFDYNLALKKGFPYRKIDLIHNSVDRKSYRNRAINAKDSKVRFIMVARFDKQKDHLTVLNAFSLLSHYDNWELYFIGDGPLYEKIYQYASTLNIADKIIFGGHVSNVEKYYSLCNVFILSSHWEGFPMTSIEAMSYSLPLIISDVGGSKEVVIDDYNGYIFNSKDYQTLSKYISKFLEDPNICISMGKASLRIFENAFSDRIASDKIKLTLESVLN</sequence>
<dbReference type="PANTHER" id="PTHR12526">
    <property type="entry name" value="GLYCOSYLTRANSFERASE"/>
    <property type="match status" value="1"/>
</dbReference>
<organism evidence="4 5">
    <name type="scientific">Prochlorococcus marinus (strain SARG / CCMP1375 / SS120)</name>
    <dbReference type="NCBI Taxonomy" id="167539"/>
    <lineage>
        <taxon>Bacteria</taxon>
        <taxon>Bacillati</taxon>
        <taxon>Cyanobacteriota</taxon>
        <taxon>Cyanophyceae</taxon>
        <taxon>Synechococcales</taxon>
        <taxon>Prochlorococcaceae</taxon>
        <taxon>Prochlorococcus</taxon>
    </lineage>
</organism>
<dbReference type="OrthoDB" id="542479at2"/>
<feature type="transmembrane region" description="Helical" evidence="1">
    <location>
        <begin position="118"/>
        <end position="137"/>
    </location>
</feature>
<dbReference type="PATRIC" id="fig|167539.5.peg.715"/>
<dbReference type="EnsemblBacteria" id="AAP99726">
    <property type="protein sequence ID" value="AAP99726"/>
    <property type="gene ID" value="Pro_0682"/>
</dbReference>
<keyword evidence="1" id="KW-0472">Membrane</keyword>
<dbReference type="SUPFAM" id="SSF53756">
    <property type="entry name" value="UDP-Glycosyltransferase/glycogen phosphorylase"/>
    <property type="match status" value="1"/>
</dbReference>
<evidence type="ECO:0000256" key="1">
    <source>
        <dbReference type="SAM" id="Phobius"/>
    </source>
</evidence>
<proteinExistence type="predicted"/>
<gene>
    <name evidence="4" type="primary">rfaG</name>
    <name evidence="4" type="ordered locus">Pro_0682</name>
</gene>
<protein>
    <submittedName>
        <fullName evidence="4">Glycosyltransferase</fullName>
    </submittedName>
</protein>
<evidence type="ECO:0000313" key="5">
    <source>
        <dbReference type="Proteomes" id="UP000001420"/>
    </source>
</evidence>
<name>Q7VCQ8_PROMA</name>
<dbReference type="AlphaFoldDB" id="Q7VCQ8"/>
<evidence type="ECO:0000313" key="4">
    <source>
        <dbReference type="EMBL" id="AAP99726.1"/>
    </source>
</evidence>
<dbReference type="RefSeq" id="WP_011124834.1">
    <property type="nucleotide sequence ID" value="NC_005042.1"/>
</dbReference>
<keyword evidence="1" id="KW-1133">Transmembrane helix</keyword>
<evidence type="ECO:0000259" key="3">
    <source>
        <dbReference type="Pfam" id="PF13439"/>
    </source>
</evidence>
<dbReference type="PANTHER" id="PTHR12526:SF630">
    <property type="entry name" value="GLYCOSYLTRANSFERASE"/>
    <property type="match status" value="1"/>
</dbReference>
<feature type="transmembrane region" description="Helical" evidence="1">
    <location>
        <begin position="76"/>
        <end position="98"/>
    </location>
</feature>
<feature type="domain" description="Glycosyl transferase family 1" evidence="2">
    <location>
        <begin position="200"/>
        <end position="355"/>
    </location>
</feature>
<dbReference type="Pfam" id="PF00534">
    <property type="entry name" value="Glycos_transf_1"/>
    <property type="match status" value="1"/>
</dbReference>
<dbReference type="EMBL" id="AE017126">
    <property type="protein sequence ID" value="AAP99726.1"/>
    <property type="molecule type" value="Genomic_DNA"/>
</dbReference>
<keyword evidence="1" id="KW-0812">Transmembrane</keyword>
<dbReference type="GO" id="GO:0016757">
    <property type="term" value="F:glycosyltransferase activity"/>
    <property type="evidence" value="ECO:0007669"/>
    <property type="project" value="InterPro"/>
</dbReference>